<keyword evidence="6" id="KW-0963">Cytoplasm</keyword>
<evidence type="ECO:0000259" key="7">
    <source>
        <dbReference type="Pfam" id="PF00464"/>
    </source>
</evidence>
<sequence length="449" mass="48945">MGKGEKGLKNSYLCAIAKTGTYYQQLMERDNIIFDLIQEELQRQEEGIELIASENFVSKQVMEAAGSVLTNKYAEGLPGKRYYGGCEVVDEVEQIAIDRAKQLFNAAWVNVQPHSGAQANAAVFLAILKPGDKILGFDLSHGGHLTHGSPVNFSGKLYEPHFYGVDKETGLIDYKALEETALREKPKAIIIGASAYSRDWDYAFIRQVADKIGALVVADISHPAGLIARGLLTDPLPHCHIVTTTTHKTLRGPRGGMIMMGKDFENPWGLKTPKGEIRMMSSLLDMAVFPGTQGGPLEHIIAAKAIAFGEALSDDYMTYILQVKQNAAAMAKAFVGKGYQIISGGTDNHSMLIDLRNKGISGKAAEAALGEAGITTNKNMVPFDDKSPFVTSGIRMGTAAITTRGLKEDEMVQIVELIDRVINDPENEQVLDAIHEEVLQLMAKFPLYS</sequence>
<protein>
    <recommendedName>
        <fullName evidence="6">Serine hydroxymethyltransferase</fullName>
        <shortName evidence="6">SHMT</shortName>
        <shortName evidence="6">Serine methylase</shortName>
        <ecNumber evidence="6">2.1.2.1</ecNumber>
    </recommendedName>
</protein>
<evidence type="ECO:0000256" key="1">
    <source>
        <dbReference type="ARBA" id="ARBA00001933"/>
    </source>
</evidence>
<dbReference type="Gene3D" id="3.40.640.10">
    <property type="entry name" value="Type I PLP-dependent aspartate aminotransferase-like (Major domain)"/>
    <property type="match status" value="1"/>
</dbReference>
<name>A0ABP9C2M0_9SPHI</name>
<dbReference type="EMBL" id="BAABIQ010000043">
    <property type="protein sequence ID" value="GAA4803720.1"/>
    <property type="molecule type" value="Genomic_DNA"/>
</dbReference>
<comment type="cofactor">
    <cofactor evidence="1 6">
        <name>pyridoxal 5'-phosphate</name>
        <dbReference type="ChEBI" id="CHEBI:597326"/>
    </cofactor>
</comment>
<feature type="site" description="Plays an important role in substrate specificity" evidence="6">
    <location>
        <position position="247"/>
    </location>
</feature>
<dbReference type="InterPro" id="IPR039429">
    <property type="entry name" value="SHMT-like_dom"/>
</dbReference>
<dbReference type="Pfam" id="PF00464">
    <property type="entry name" value="SHMT"/>
    <property type="match status" value="1"/>
</dbReference>
<dbReference type="InterPro" id="IPR019798">
    <property type="entry name" value="Ser_HO-MeTrfase_PLP_BS"/>
</dbReference>
<comment type="pathway">
    <text evidence="6">One-carbon metabolism; tetrahydrofolate interconversion.</text>
</comment>
<dbReference type="InterPro" id="IPR015424">
    <property type="entry name" value="PyrdxlP-dep_Trfase"/>
</dbReference>
<comment type="subunit">
    <text evidence="6">Homodimer.</text>
</comment>
<evidence type="ECO:0000256" key="2">
    <source>
        <dbReference type="ARBA" id="ARBA00006376"/>
    </source>
</evidence>
<dbReference type="NCBIfam" id="NF000586">
    <property type="entry name" value="PRK00011.1"/>
    <property type="match status" value="1"/>
</dbReference>
<evidence type="ECO:0000256" key="4">
    <source>
        <dbReference type="ARBA" id="ARBA00022679"/>
    </source>
</evidence>
<feature type="binding site" evidence="6">
    <location>
        <position position="139"/>
    </location>
    <ligand>
        <name>(6S)-5,6,7,8-tetrahydrofolate</name>
        <dbReference type="ChEBI" id="CHEBI:57453"/>
    </ligand>
</feature>
<keyword evidence="9" id="KW-1185">Reference proteome</keyword>
<evidence type="ECO:0000256" key="5">
    <source>
        <dbReference type="ARBA" id="ARBA00022898"/>
    </source>
</evidence>
<feature type="binding site" evidence="6">
    <location>
        <begin position="143"/>
        <end position="145"/>
    </location>
    <ligand>
        <name>(6S)-5,6,7,8-tetrahydrofolate</name>
        <dbReference type="ChEBI" id="CHEBI:57453"/>
    </ligand>
</feature>
<comment type="caution">
    <text evidence="6">Lacks conserved residue(s) required for the propagation of feature annotation.</text>
</comment>
<dbReference type="EC" id="2.1.2.1" evidence="6"/>
<comment type="similarity">
    <text evidence="2 6">Belongs to the SHMT family.</text>
</comment>
<dbReference type="Proteomes" id="UP001501411">
    <property type="component" value="Unassembled WGS sequence"/>
</dbReference>
<dbReference type="InterPro" id="IPR015422">
    <property type="entry name" value="PyrdxlP-dep_Trfase_small"/>
</dbReference>
<evidence type="ECO:0000313" key="9">
    <source>
        <dbReference type="Proteomes" id="UP001501411"/>
    </source>
</evidence>
<comment type="caution">
    <text evidence="8">The sequence shown here is derived from an EMBL/GenBank/DDBJ whole genome shotgun (WGS) entry which is preliminary data.</text>
</comment>
<dbReference type="InterPro" id="IPR049943">
    <property type="entry name" value="Ser_HO-MeTrfase-like"/>
</dbReference>
<dbReference type="PROSITE" id="PS00096">
    <property type="entry name" value="SHMT"/>
    <property type="match status" value="1"/>
</dbReference>
<feature type="modified residue" description="N6-(pyridoxal phosphate)lysine" evidence="6">
    <location>
        <position position="248"/>
    </location>
</feature>
<dbReference type="PANTHER" id="PTHR11680:SF35">
    <property type="entry name" value="SERINE HYDROXYMETHYLTRANSFERASE 1"/>
    <property type="match status" value="1"/>
</dbReference>
<comment type="pathway">
    <text evidence="6">Amino-acid biosynthesis; glycine biosynthesis; glycine from L-serine: step 1/1.</text>
</comment>
<keyword evidence="6" id="KW-0028">Amino-acid biosynthesis</keyword>
<keyword evidence="3 6" id="KW-0554">One-carbon metabolism</keyword>
<dbReference type="InterPro" id="IPR001085">
    <property type="entry name" value="Ser_HO-MeTrfase"/>
</dbReference>
<evidence type="ECO:0000313" key="8">
    <source>
        <dbReference type="EMBL" id="GAA4803720.1"/>
    </source>
</evidence>
<proteinExistence type="inferred from homology"/>
<keyword evidence="5 6" id="KW-0663">Pyridoxal phosphate</keyword>
<feature type="domain" description="Serine hydroxymethyltransferase-like" evidence="7">
    <location>
        <begin position="27"/>
        <end position="418"/>
    </location>
</feature>
<evidence type="ECO:0000256" key="3">
    <source>
        <dbReference type="ARBA" id="ARBA00022563"/>
    </source>
</evidence>
<dbReference type="PANTHER" id="PTHR11680">
    <property type="entry name" value="SERINE HYDROXYMETHYLTRANSFERASE"/>
    <property type="match status" value="1"/>
</dbReference>
<dbReference type="SUPFAM" id="SSF53383">
    <property type="entry name" value="PLP-dependent transferases"/>
    <property type="match status" value="1"/>
</dbReference>
<comment type="function">
    <text evidence="6">Catalyzes the reversible interconversion of serine and glycine with tetrahydrofolate (THF) serving as the one-carbon carrier. This reaction serves as the major source of one-carbon groups required for the biosynthesis of purines, thymidylate, methionine, and other important biomolecules. Also exhibits THF-independent aldolase activity toward beta-hydroxyamino acids, producing glycine and aldehydes, via a retro-aldol mechanism.</text>
</comment>
<dbReference type="InterPro" id="IPR015421">
    <property type="entry name" value="PyrdxlP-dep_Trfase_major"/>
</dbReference>
<dbReference type="HAMAP" id="MF_00051">
    <property type="entry name" value="SHMT"/>
    <property type="match status" value="1"/>
</dbReference>
<dbReference type="Gene3D" id="3.90.1150.10">
    <property type="entry name" value="Aspartate Aminotransferase, domain 1"/>
    <property type="match status" value="1"/>
</dbReference>
<accession>A0ABP9C2M0</accession>
<evidence type="ECO:0000256" key="6">
    <source>
        <dbReference type="HAMAP-Rule" id="MF_00051"/>
    </source>
</evidence>
<reference evidence="9" key="1">
    <citation type="journal article" date="2019" name="Int. J. Syst. Evol. Microbiol.">
        <title>The Global Catalogue of Microorganisms (GCM) 10K type strain sequencing project: providing services to taxonomists for standard genome sequencing and annotation.</title>
        <authorList>
            <consortium name="The Broad Institute Genomics Platform"/>
            <consortium name="The Broad Institute Genome Sequencing Center for Infectious Disease"/>
            <person name="Wu L."/>
            <person name="Ma J."/>
        </authorList>
    </citation>
    <scope>NUCLEOTIDE SEQUENCE [LARGE SCALE GENOMIC DNA]</scope>
    <source>
        <strain evidence="9">JCM 18200</strain>
    </source>
</reference>
<gene>
    <name evidence="6" type="primary">glyA</name>
    <name evidence="8" type="ORF">GCM10023231_35970</name>
</gene>
<dbReference type="PIRSF" id="PIRSF000412">
    <property type="entry name" value="SHMT"/>
    <property type="match status" value="1"/>
</dbReference>
<keyword evidence="4 6" id="KW-0808">Transferase</keyword>
<dbReference type="CDD" id="cd00378">
    <property type="entry name" value="SHMT"/>
    <property type="match status" value="1"/>
</dbReference>
<comment type="subcellular location">
    <subcellularLocation>
        <location evidence="6">Cytoplasm</location>
    </subcellularLocation>
</comment>
<feature type="binding site" evidence="6">
    <location>
        <begin position="387"/>
        <end position="389"/>
    </location>
    <ligand>
        <name>(6S)-5,6,7,8-tetrahydrofolate</name>
        <dbReference type="ChEBI" id="CHEBI:57453"/>
    </ligand>
</feature>
<organism evidence="8 9">
    <name type="scientific">Olivibacter ginsenosidimutans</name>
    <dbReference type="NCBI Taxonomy" id="1176537"/>
    <lineage>
        <taxon>Bacteria</taxon>
        <taxon>Pseudomonadati</taxon>
        <taxon>Bacteroidota</taxon>
        <taxon>Sphingobacteriia</taxon>
        <taxon>Sphingobacteriales</taxon>
        <taxon>Sphingobacteriaceae</taxon>
        <taxon>Olivibacter</taxon>
    </lineage>
</organism>
<comment type="catalytic activity">
    <reaction evidence="6">
        <text>(6R)-5,10-methylene-5,6,7,8-tetrahydrofolate + glycine + H2O = (6S)-5,6,7,8-tetrahydrofolate + L-serine</text>
        <dbReference type="Rhea" id="RHEA:15481"/>
        <dbReference type="ChEBI" id="CHEBI:15377"/>
        <dbReference type="ChEBI" id="CHEBI:15636"/>
        <dbReference type="ChEBI" id="CHEBI:33384"/>
        <dbReference type="ChEBI" id="CHEBI:57305"/>
        <dbReference type="ChEBI" id="CHEBI:57453"/>
        <dbReference type="EC" id="2.1.2.1"/>
    </reaction>
</comment>